<protein>
    <submittedName>
        <fullName evidence="1">Uncharacterized protein</fullName>
    </submittedName>
</protein>
<keyword evidence="2" id="KW-1185">Reference proteome</keyword>
<dbReference type="EMBL" id="CM020618">
    <property type="protein sequence ID" value="KAK1860825.1"/>
    <property type="molecule type" value="Genomic_DNA"/>
</dbReference>
<sequence>MTHTRGCGMSVAAAVAMLVAVVAATAATGAATAVAAPAAATSSEAAITSTTATFATPYTTPAVRYVSAEDVKAALQASEAVGPRRRPTSWSRTPVVNARVLRVHLEKALRHVPFTNVAAVARSWLRATAAFPVHGGKVGDFYNVILVNATNPATRDFYGIAASEVYEPRPLKQLVKLVIFRGGRYVNRGRGGVTNVAFLGCHPGSSAAARAVTFVPPEQCARGKGKGGGGR</sequence>
<proteinExistence type="predicted"/>
<dbReference type="Proteomes" id="UP000798662">
    <property type="component" value="Chromosome 1"/>
</dbReference>
<evidence type="ECO:0000313" key="2">
    <source>
        <dbReference type="Proteomes" id="UP000798662"/>
    </source>
</evidence>
<name>A0ACC3BSV4_PYRYE</name>
<reference evidence="1" key="1">
    <citation type="submission" date="2019-11" db="EMBL/GenBank/DDBJ databases">
        <title>Nori genome reveals adaptations in red seaweeds to the harsh intertidal environment.</title>
        <authorList>
            <person name="Wang D."/>
            <person name="Mao Y."/>
        </authorList>
    </citation>
    <scope>NUCLEOTIDE SEQUENCE</scope>
    <source>
        <tissue evidence="1">Gametophyte</tissue>
    </source>
</reference>
<accession>A0ACC3BSV4</accession>
<comment type="caution">
    <text evidence="1">The sequence shown here is derived from an EMBL/GenBank/DDBJ whole genome shotgun (WGS) entry which is preliminary data.</text>
</comment>
<evidence type="ECO:0000313" key="1">
    <source>
        <dbReference type="EMBL" id="KAK1860825.1"/>
    </source>
</evidence>
<organism evidence="1 2">
    <name type="scientific">Pyropia yezoensis</name>
    <name type="common">Susabi-nori</name>
    <name type="synonym">Porphyra yezoensis</name>
    <dbReference type="NCBI Taxonomy" id="2788"/>
    <lineage>
        <taxon>Eukaryota</taxon>
        <taxon>Rhodophyta</taxon>
        <taxon>Bangiophyceae</taxon>
        <taxon>Bangiales</taxon>
        <taxon>Bangiaceae</taxon>
        <taxon>Pyropia</taxon>
    </lineage>
</organism>
<gene>
    <name evidence="1" type="ORF">I4F81_003411</name>
</gene>